<reference evidence="3" key="1">
    <citation type="submission" date="2016-10" db="EMBL/GenBank/DDBJ databases">
        <authorList>
            <person name="Varghese N."/>
            <person name="Submissions S."/>
        </authorList>
    </citation>
    <scope>NUCLEOTIDE SEQUENCE [LARGE SCALE GENOMIC DNA]</scope>
    <source>
        <strain evidence="3">DSM 16477</strain>
    </source>
</reference>
<dbReference type="STRING" id="218672.SAMN04489759_102184"/>
<dbReference type="RefSeq" id="WP_208597513.1">
    <property type="nucleotide sequence ID" value="NZ_FNBP01000002.1"/>
</dbReference>
<gene>
    <name evidence="2" type="ORF">SAMN04489759_102184</name>
</gene>
<dbReference type="EMBL" id="FNBP01000002">
    <property type="protein sequence ID" value="SDF43297.1"/>
    <property type="molecule type" value="Genomic_DNA"/>
</dbReference>
<evidence type="ECO:0000313" key="2">
    <source>
        <dbReference type="EMBL" id="SDF43297.1"/>
    </source>
</evidence>
<name>A0A1G7L1A8_9RHOB</name>
<dbReference type="AlphaFoldDB" id="A0A1G7L1A8"/>
<evidence type="ECO:0008006" key="4">
    <source>
        <dbReference type="Google" id="ProtNLM"/>
    </source>
</evidence>
<feature type="compositionally biased region" description="Polar residues" evidence="1">
    <location>
        <begin position="81"/>
        <end position="96"/>
    </location>
</feature>
<feature type="compositionally biased region" description="Acidic residues" evidence="1">
    <location>
        <begin position="150"/>
        <end position="160"/>
    </location>
</feature>
<feature type="region of interest" description="Disordered" evidence="1">
    <location>
        <begin position="80"/>
        <end position="160"/>
    </location>
</feature>
<keyword evidence="3" id="KW-1185">Reference proteome</keyword>
<evidence type="ECO:0000313" key="3">
    <source>
        <dbReference type="Proteomes" id="UP000199399"/>
    </source>
</evidence>
<accession>A0A1G7L1A8</accession>
<organism evidence="2 3">
    <name type="scientific">Sulfitobacter delicatus</name>
    <dbReference type="NCBI Taxonomy" id="218672"/>
    <lineage>
        <taxon>Bacteria</taxon>
        <taxon>Pseudomonadati</taxon>
        <taxon>Pseudomonadota</taxon>
        <taxon>Alphaproteobacteria</taxon>
        <taxon>Rhodobacterales</taxon>
        <taxon>Roseobacteraceae</taxon>
        <taxon>Sulfitobacter</taxon>
    </lineage>
</organism>
<proteinExistence type="predicted"/>
<sequence>MRFEYKIVPAPTKSLKNKDLKSSEDRFAFTIEALLNGMAAEGWEYQRAETLPSLERAGLTSTTTEWRNVLVFRKMVAENAATPSDSQLTATAQTTPDLPAGAAAVTEPALRADAPASIVPDEEEAEDHGKPPAFLGTSVADDADAPSATDADENDDKPKT</sequence>
<protein>
    <recommendedName>
        <fullName evidence="4">DUF4177 domain-containing protein</fullName>
    </recommendedName>
</protein>
<dbReference type="Proteomes" id="UP000199399">
    <property type="component" value="Unassembled WGS sequence"/>
</dbReference>
<evidence type="ECO:0000256" key="1">
    <source>
        <dbReference type="SAM" id="MobiDB-lite"/>
    </source>
</evidence>